<gene>
    <name evidence="2" type="ORF">SCFA_30001</name>
</gene>
<reference evidence="2" key="1">
    <citation type="submission" date="2019-03" db="EMBL/GenBank/DDBJ databases">
        <authorList>
            <person name="Hao L."/>
        </authorList>
    </citation>
    <scope>NUCLEOTIDE SEQUENCE</scope>
</reference>
<evidence type="ECO:0000259" key="1">
    <source>
        <dbReference type="Pfam" id="PF01425"/>
    </source>
</evidence>
<dbReference type="SUPFAM" id="SSF75304">
    <property type="entry name" value="Amidase signature (AS) enzymes"/>
    <property type="match status" value="1"/>
</dbReference>
<dbReference type="Pfam" id="PF01425">
    <property type="entry name" value="Amidase"/>
    <property type="match status" value="1"/>
</dbReference>
<feature type="domain" description="Amidase" evidence="1">
    <location>
        <begin position="33"/>
        <end position="77"/>
    </location>
</feature>
<dbReference type="InterPro" id="IPR036928">
    <property type="entry name" value="AS_sf"/>
</dbReference>
<evidence type="ECO:0000313" key="2">
    <source>
        <dbReference type="EMBL" id="VFU15463.1"/>
    </source>
</evidence>
<proteinExistence type="predicted"/>
<dbReference type="InterPro" id="IPR023631">
    <property type="entry name" value="Amidase_dom"/>
</dbReference>
<organism evidence="2">
    <name type="scientific">anaerobic digester metagenome</name>
    <dbReference type="NCBI Taxonomy" id="1263854"/>
    <lineage>
        <taxon>unclassified sequences</taxon>
        <taxon>metagenomes</taxon>
        <taxon>ecological metagenomes</taxon>
    </lineage>
</organism>
<accession>A0A485M1G3</accession>
<protein>
    <recommendedName>
        <fullName evidence="1">Amidase domain-containing protein</fullName>
    </recommendedName>
</protein>
<name>A0A485M1G3_9ZZZZ</name>
<dbReference type="EMBL" id="CAADRN010000223">
    <property type="protein sequence ID" value="VFU15463.1"/>
    <property type="molecule type" value="Genomic_DNA"/>
</dbReference>
<sequence>MAPKEATLIKLVSSLNLIKAVKKSGFVDNLIKRSLKRTPFTQLANLTGQPAMSAPLHMTMEGLPVGVQFIAAKGREDILYRLAGQLEQSQHWIRVEENPMFKAEIDG</sequence>
<dbReference type="AlphaFoldDB" id="A0A485M1G3"/>
<dbReference type="Gene3D" id="3.90.1300.10">
    <property type="entry name" value="Amidase signature (AS) domain"/>
    <property type="match status" value="1"/>
</dbReference>